<feature type="compositionally biased region" description="Basic and acidic residues" evidence="1">
    <location>
        <begin position="1"/>
        <end position="16"/>
    </location>
</feature>
<feature type="transmembrane region" description="Helical" evidence="2">
    <location>
        <begin position="134"/>
        <end position="156"/>
    </location>
</feature>
<protein>
    <submittedName>
        <fullName evidence="3">Uncharacterized protein</fullName>
    </submittedName>
</protein>
<name>V5IKF6_NEUCR</name>
<evidence type="ECO:0000256" key="1">
    <source>
        <dbReference type="SAM" id="MobiDB-lite"/>
    </source>
</evidence>
<accession>V5IKF6</accession>
<feature type="transmembrane region" description="Helical" evidence="2">
    <location>
        <begin position="201"/>
        <end position="226"/>
    </location>
</feature>
<dbReference type="STRING" id="367110.V5IKF6"/>
<dbReference type="KEGG" id="ncr:NCU09271"/>
<evidence type="ECO:0000256" key="2">
    <source>
        <dbReference type="SAM" id="Phobius"/>
    </source>
</evidence>
<feature type="region of interest" description="Disordered" evidence="1">
    <location>
        <begin position="1"/>
        <end position="50"/>
    </location>
</feature>
<feature type="transmembrane region" description="Helical" evidence="2">
    <location>
        <begin position="65"/>
        <end position="86"/>
    </location>
</feature>
<dbReference type="Proteomes" id="UP000001805">
    <property type="component" value="Chromosome 7, Linkage Group VII"/>
</dbReference>
<dbReference type="InParanoid" id="V5IKF6"/>
<keyword evidence="2" id="KW-0812">Transmembrane</keyword>
<feature type="region of interest" description="Disordered" evidence="1">
    <location>
        <begin position="325"/>
        <end position="371"/>
    </location>
</feature>
<proteinExistence type="predicted"/>
<feature type="compositionally biased region" description="Basic and acidic residues" evidence="1">
    <location>
        <begin position="325"/>
        <end position="337"/>
    </location>
</feature>
<keyword evidence="2" id="KW-1133">Transmembrane helix</keyword>
<reference evidence="3 4" key="1">
    <citation type="journal article" date="2003" name="Nature">
        <title>The genome sequence of the filamentous fungus Neurospora crassa.</title>
        <authorList>
            <person name="Galagan J.E."/>
            <person name="Calvo S.E."/>
            <person name="Borkovich K.A."/>
            <person name="Selker E.U."/>
            <person name="Read N.D."/>
            <person name="Jaffe D."/>
            <person name="FitzHugh W."/>
            <person name="Ma L.J."/>
            <person name="Smirnov S."/>
            <person name="Purcell S."/>
            <person name="Rehman B."/>
            <person name="Elkins T."/>
            <person name="Engels R."/>
            <person name="Wang S."/>
            <person name="Nielsen C.B."/>
            <person name="Butler J."/>
            <person name="Endrizzi M."/>
            <person name="Qui D."/>
            <person name="Ianakiev P."/>
            <person name="Bell-Pedersen D."/>
            <person name="Nelson M.A."/>
            <person name="Werner-Washburne M."/>
            <person name="Selitrennikoff C.P."/>
            <person name="Kinsey J.A."/>
            <person name="Braun E.L."/>
            <person name="Zelter A."/>
            <person name="Schulte U."/>
            <person name="Kothe G.O."/>
            <person name="Jedd G."/>
            <person name="Mewes W."/>
            <person name="Staben C."/>
            <person name="Marcotte E."/>
            <person name="Greenberg D."/>
            <person name="Roy A."/>
            <person name="Foley K."/>
            <person name="Naylor J."/>
            <person name="Stange-Thomann N."/>
            <person name="Barrett R."/>
            <person name="Gnerre S."/>
            <person name="Kamal M."/>
            <person name="Kamvysselis M."/>
            <person name="Mauceli E."/>
            <person name="Bielke C."/>
            <person name="Rudd S."/>
            <person name="Frishman D."/>
            <person name="Krystofova S."/>
            <person name="Rasmussen C."/>
            <person name="Metzenberg R.L."/>
            <person name="Perkins D.D."/>
            <person name="Kroken S."/>
            <person name="Cogoni C."/>
            <person name="Macino G."/>
            <person name="Catcheside D."/>
            <person name="Li W."/>
            <person name="Pratt R.J."/>
            <person name="Osmani S.A."/>
            <person name="DeSouza C.P."/>
            <person name="Glass L."/>
            <person name="Orbach M.J."/>
            <person name="Berglund J.A."/>
            <person name="Voelker R."/>
            <person name="Yarden O."/>
            <person name="Plamann M."/>
            <person name="Seiler S."/>
            <person name="Dunlap J."/>
            <person name="Radford A."/>
            <person name="Aramayo R."/>
            <person name="Natvig D.O."/>
            <person name="Alex L.A."/>
            <person name="Mannhaupt G."/>
            <person name="Ebbole D.J."/>
            <person name="Freitag M."/>
            <person name="Paulsen I."/>
            <person name="Sachs M.S."/>
            <person name="Lander E.S."/>
            <person name="Nusbaum C."/>
            <person name="Birren B."/>
        </authorList>
    </citation>
    <scope>NUCLEOTIDE SEQUENCE [LARGE SCALE GENOMIC DNA]</scope>
    <source>
        <strain evidence="4">ATCC 24698 / 74-OR23-1A / CBS 708.71 / DSM 1257 / FGSC 987</strain>
        <strain evidence="3">OR74A</strain>
    </source>
</reference>
<dbReference type="RefSeq" id="XP_011395284.1">
    <property type="nucleotide sequence ID" value="XM_011396982.1"/>
</dbReference>
<dbReference type="VEuPathDB" id="FungiDB:NCU09271"/>
<gene>
    <name evidence="3" type="ORF">NCU09271</name>
</gene>
<reference evidence="3" key="2">
    <citation type="submission" date="2013-04" db="EMBL/GenBank/DDBJ databases">
        <title>The Genome Sequence of Neurospora crassa strain OR74A.</title>
        <authorList>
            <consortium name="The Broad Institute Genome Sequencing Platform"/>
            <person name="Galagan J."/>
            <person name="Henn M.R."/>
            <person name="Hood H."/>
            <person name="Radford A."/>
            <person name="Collins R.A."/>
            <person name="Walker B."/>
            <person name="Young S.K."/>
            <person name="Zeng Q."/>
            <person name="Gargeya S."/>
            <person name="Fitzgerald M."/>
            <person name="Haas B."/>
            <person name="Abouelleil A."/>
            <person name="Allen A.W."/>
            <person name="Alvarado L."/>
            <person name="Arachchi H.M."/>
            <person name="Berlin A."/>
            <person name="Chapman S.B."/>
            <person name="Chen Z."/>
            <person name="Gainer-Dewar J."/>
            <person name="Gnerre S."/>
            <person name="Goldberg J."/>
            <person name="Griggs A."/>
            <person name="Gujja S."/>
            <person name="Hansen M."/>
            <person name="Howarth C."/>
            <person name="Imamovic A."/>
            <person name="Ireland A."/>
            <person name="Larimer J.B."/>
            <person name="McCowan C."/>
            <person name="Murphy C."/>
            <person name="Pearson M.D."/>
            <person name="Poon T.W."/>
            <person name="Priest M."/>
            <person name="Roberts A."/>
            <person name="Saif S."/>
            <person name="Shea T.D."/>
            <person name="Sisk P."/>
            <person name="Shea T."/>
            <person name="Sykes S."/>
            <person name="Zucker J."/>
            <person name="Kodira C."/>
            <person name="Bowman B."/>
            <person name="Colot H."/>
            <person name="Ebbole D."/>
            <person name="Rasmussen C."/>
            <person name="Baker C."/>
            <person name="Kalkman E."/>
            <person name="Chen C.-H."/>
            <person name="Shi M."/>
            <person name="Mathur R."/>
            <person name="Lambreghts R."/>
            <person name="Collopy P."/>
            <person name="Mehra A."/>
            <person name="Schweredtfeger C."/>
            <person name="Hong C."/>
            <person name="Belden W."/>
            <person name="Glass N.L."/>
            <person name="Borkovich K."/>
            <person name="Dunlap J."/>
            <person name="Lander E."/>
            <person name="Wortman J."/>
            <person name="Nusbaum C."/>
            <person name="Sachs M."/>
            <person name="Birren B."/>
        </authorList>
    </citation>
    <scope>NUCLEOTIDE SEQUENCE</scope>
    <source>
        <strain evidence="3">OR74A</strain>
    </source>
</reference>
<keyword evidence="4" id="KW-1185">Reference proteome</keyword>
<dbReference type="GeneID" id="3874637"/>
<dbReference type="EMBL" id="CM002242">
    <property type="protein sequence ID" value="ESA41803.1"/>
    <property type="molecule type" value="Genomic_DNA"/>
</dbReference>
<dbReference type="RefSeq" id="XP_011395283.1">
    <property type="nucleotide sequence ID" value="XM_011396981.1"/>
</dbReference>
<keyword evidence="2" id="KW-0472">Membrane</keyword>
<organism evidence="3 4">
    <name type="scientific">Neurospora crassa (strain ATCC 24698 / 74-OR23-1A / CBS 708.71 / DSM 1257 / FGSC 987)</name>
    <dbReference type="NCBI Taxonomy" id="367110"/>
    <lineage>
        <taxon>Eukaryota</taxon>
        <taxon>Fungi</taxon>
        <taxon>Dikarya</taxon>
        <taxon>Ascomycota</taxon>
        <taxon>Pezizomycotina</taxon>
        <taxon>Sordariomycetes</taxon>
        <taxon>Sordariomycetidae</taxon>
        <taxon>Sordariales</taxon>
        <taxon>Sordariaceae</taxon>
        <taxon>Neurospora</taxon>
    </lineage>
</organism>
<dbReference type="EMBL" id="CM002242">
    <property type="protein sequence ID" value="ESA41802.1"/>
    <property type="molecule type" value="Genomic_DNA"/>
</dbReference>
<sequence length="371" mass="40039">METRISQDGAGSRDVEEGFEQQYHSQAHTTTTPPTTTTNRSKQRQRSSSSSLSSLRAKLFTARSILGVLSMILAVAILGVVGYMVGRYGDQGFAHVSFVFVGITAFATLIWHFLDLTTLFCLRDRFRSFYPGAYVGVHICICLACIATMGYVGIWVSSADEEIDRDLDLEPDAVAVPPIVEALATKYHTAGRKLKGRKGKLYCLGVALLVITVVMLLINFVLSILACKEVRRKDAIRESGGMMDPADPARFRIPGNSSAAAGRRAARASQAARSRAVHVPENQFPGYVVTVNDDVPVLRPPPAAMTGAAMPPRGVDLGVEISPSGHEDWNHMRRDRSGSPTDIDLTPVSPGGSSAMTEAFTEKDSGIGIPK</sequence>
<feature type="transmembrane region" description="Helical" evidence="2">
    <location>
        <begin position="93"/>
        <end position="114"/>
    </location>
</feature>
<evidence type="ECO:0000313" key="3">
    <source>
        <dbReference type="EMBL" id="ESA41802.1"/>
    </source>
</evidence>
<dbReference type="PaxDb" id="5141-EFNCRP00000009341"/>
<feature type="compositionally biased region" description="Low complexity" evidence="1">
    <location>
        <begin position="29"/>
        <end position="50"/>
    </location>
</feature>
<dbReference type="OrthoDB" id="5279542at2759"/>
<evidence type="ECO:0000313" key="4">
    <source>
        <dbReference type="Proteomes" id="UP000001805"/>
    </source>
</evidence>
<dbReference type="AlphaFoldDB" id="V5IKF6"/>